<organism evidence="1 2">
    <name type="scientific">Heterodermia speciosa</name>
    <dbReference type="NCBI Taxonomy" id="116794"/>
    <lineage>
        <taxon>Eukaryota</taxon>
        <taxon>Fungi</taxon>
        <taxon>Dikarya</taxon>
        <taxon>Ascomycota</taxon>
        <taxon>Pezizomycotina</taxon>
        <taxon>Lecanoromycetes</taxon>
        <taxon>OSLEUM clade</taxon>
        <taxon>Lecanoromycetidae</taxon>
        <taxon>Caliciales</taxon>
        <taxon>Physciaceae</taxon>
        <taxon>Heterodermia</taxon>
    </lineage>
</organism>
<dbReference type="AlphaFoldDB" id="A0A8H3IEE2"/>
<evidence type="ECO:0000313" key="2">
    <source>
        <dbReference type="Proteomes" id="UP000664521"/>
    </source>
</evidence>
<keyword evidence="2" id="KW-1185">Reference proteome</keyword>
<dbReference type="EMBL" id="CAJPDS010000012">
    <property type="protein sequence ID" value="CAF9912860.1"/>
    <property type="molecule type" value="Genomic_DNA"/>
</dbReference>
<proteinExistence type="predicted"/>
<evidence type="ECO:0008006" key="3">
    <source>
        <dbReference type="Google" id="ProtNLM"/>
    </source>
</evidence>
<sequence length="301" mass="34271">MANNSVAPRRRGIEEVKEIFRSFRTRLGFAKKTSDTARTSMVQLSLGFCLLYNVPPEILLLFCSFLDEASIVLLSYTSKYLQDFLKEFFNLDSASFSRCLRWVITCRLEQGVLILAKSGKRPEPKELCCMACKQKHPRYLFDGDSYRRVKRSSPHQFFDQPFLGLSPVDRVCGLTRPTIEHIGDDPTRFNFLDPSGNPITMAERTWLKVPIMVCTHCHEGVSMANGEPECRNPLCRCTACLTVLRPRYLRFGPLYGRVLDVERFKYDKKGRLRIVERGAGPSKKLGPVLEVANPYCGPAAQ</sequence>
<protein>
    <recommendedName>
        <fullName evidence="3">F-box domain-containing protein</fullName>
    </recommendedName>
</protein>
<comment type="caution">
    <text evidence="1">The sequence shown here is derived from an EMBL/GenBank/DDBJ whole genome shotgun (WGS) entry which is preliminary data.</text>
</comment>
<gene>
    <name evidence="1" type="ORF">HETSPECPRED_001224</name>
</gene>
<name>A0A8H3IEE2_9LECA</name>
<accession>A0A8H3IEE2</accession>
<evidence type="ECO:0000313" key="1">
    <source>
        <dbReference type="EMBL" id="CAF9912860.1"/>
    </source>
</evidence>
<reference evidence="1" key="1">
    <citation type="submission" date="2021-03" db="EMBL/GenBank/DDBJ databases">
        <authorList>
            <person name="Tagirdzhanova G."/>
        </authorList>
    </citation>
    <scope>NUCLEOTIDE SEQUENCE</scope>
</reference>
<dbReference type="Proteomes" id="UP000664521">
    <property type="component" value="Unassembled WGS sequence"/>
</dbReference>